<dbReference type="SMART" id="SM00564">
    <property type="entry name" value="PQQ"/>
    <property type="match status" value="7"/>
</dbReference>
<comment type="similarity">
    <text evidence="4">Belongs to the BamB family.</text>
</comment>
<keyword evidence="4" id="KW-0449">Lipoprotein</keyword>
<evidence type="ECO:0000256" key="4">
    <source>
        <dbReference type="HAMAP-Rule" id="MF_00923"/>
    </source>
</evidence>
<sequence>MNSHRPLCTRRRALLLALGGSVLLQGCGSLGWIGLGRNKPPRPPTELAKTAPQAVQIRPLWSTRIGKGQEGRTLSLRPAVAGNRVYAADHSGRVVALAAADGRPLWERDERRMPFSGGPDVDGEQLVVGASNGQVLLLSTRDGSQRWRAQLGSEVLSVPRIIGDLVVVHTIDDSVYALELSDGSERWRFGYQAPILTLRGSSTPAVGPNGIIVGVSKGRLIYLDPEQGVPIWEVMISPPSGRTELERIADIDTDPVVVGEQVFVASFNGDLAAVDINSGTVRWRRELSAHAGLAASADALYITDSDDQLWAADPTDGAGRWRQDDLRYRRLTAPVVVGDALVVGDLEGYVHWVSPRDGRLLGRTRVGKAAVASTPVVAGQTLYVQLANGTIAAVRATGTPTGARSETPPAAETAASARQD</sequence>
<dbReference type="NCBIfam" id="TIGR03300">
    <property type="entry name" value="assembly_YfgL"/>
    <property type="match status" value="1"/>
</dbReference>
<dbReference type="GO" id="GO:0009279">
    <property type="term" value="C:cell outer membrane"/>
    <property type="evidence" value="ECO:0007669"/>
    <property type="project" value="UniProtKB-SubCell"/>
</dbReference>
<evidence type="ECO:0000259" key="6">
    <source>
        <dbReference type="Pfam" id="PF13360"/>
    </source>
</evidence>
<dbReference type="InterPro" id="IPR011047">
    <property type="entry name" value="Quinoprotein_ADH-like_sf"/>
</dbReference>
<gene>
    <name evidence="4" type="primary">bamB</name>
    <name evidence="7" type="ORF">CCR82_12050</name>
</gene>
<keyword evidence="4" id="KW-0564">Palmitate</keyword>
<dbReference type="HAMAP" id="MF_00923">
    <property type="entry name" value="OM_assembly_BamB"/>
    <property type="match status" value="1"/>
</dbReference>
<dbReference type="GO" id="GO:0043165">
    <property type="term" value="P:Gram-negative-bacterium-type cell outer membrane assembly"/>
    <property type="evidence" value="ECO:0007669"/>
    <property type="project" value="UniProtKB-UniRule"/>
</dbReference>
<name>A0AAJ0XGM1_HALSE</name>
<dbReference type="EMBL" id="NHSF01000059">
    <property type="protein sequence ID" value="MBK5931231.1"/>
    <property type="molecule type" value="Genomic_DNA"/>
</dbReference>
<comment type="caution">
    <text evidence="7">The sequence shown here is derived from an EMBL/GenBank/DDBJ whole genome shotgun (WGS) entry which is preliminary data.</text>
</comment>
<dbReference type="RefSeq" id="WP_201246029.1">
    <property type="nucleotide sequence ID" value="NZ_NHSF01000059.1"/>
</dbReference>
<dbReference type="InterPro" id="IPR018391">
    <property type="entry name" value="PQQ_b-propeller_rpt"/>
</dbReference>
<evidence type="ECO:0000313" key="7">
    <source>
        <dbReference type="EMBL" id="MBK5931231.1"/>
    </source>
</evidence>
<evidence type="ECO:0000313" key="8">
    <source>
        <dbReference type="Proteomes" id="UP001296967"/>
    </source>
</evidence>
<reference evidence="7" key="1">
    <citation type="submission" date="2017-05" db="EMBL/GenBank/DDBJ databases">
        <authorList>
            <person name="Imhoff J.F."/>
            <person name="Rahn T."/>
            <person name="Kuenzel S."/>
            <person name="Neulinger S.C."/>
        </authorList>
    </citation>
    <scope>NUCLEOTIDE SEQUENCE</scope>
    <source>
        <strain evidence="7">DSM 4395</strain>
    </source>
</reference>
<evidence type="ECO:0000256" key="1">
    <source>
        <dbReference type="ARBA" id="ARBA00022729"/>
    </source>
</evidence>
<dbReference type="Proteomes" id="UP001296967">
    <property type="component" value="Unassembled WGS sequence"/>
</dbReference>
<accession>A0AAJ0XGM1</accession>
<dbReference type="InterPro" id="IPR017687">
    <property type="entry name" value="BamB"/>
</dbReference>
<dbReference type="Pfam" id="PF13360">
    <property type="entry name" value="PQQ_2"/>
    <property type="match status" value="2"/>
</dbReference>
<organism evidence="7 8">
    <name type="scientific">Halochromatium salexigens</name>
    <name type="common">Chromatium salexigens</name>
    <dbReference type="NCBI Taxonomy" id="49447"/>
    <lineage>
        <taxon>Bacteria</taxon>
        <taxon>Pseudomonadati</taxon>
        <taxon>Pseudomonadota</taxon>
        <taxon>Gammaproteobacteria</taxon>
        <taxon>Chromatiales</taxon>
        <taxon>Chromatiaceae</taxon>
        <taxon>Halochromatium</taxon>
    </lineage>
</organism>
<feature type="region of interest" description="Disordered" evidence="5">
    <location>
        <begin position="398"/>
        <end position="420"/>
    </location>
</feature>
<dbReference type="PROSITE" id="PS51257">
    <property type="entry name" value="PROKAR_LIPOPROTEIN"/>
    <property type="match status" value="1"/>
</dbReference>
<keyword evidence="3 4" id="KW-0998">Cell outer membrane</keyword>
<feature type="compositionally biased region" description="Low complexity" evidence="5">
    <location>
        <begin position="403"/>
        <end position="420"/>
    </location>
</feature>
<keyword evidence="2 4" id="KW-0472">Membrane</keyword>
<comment type="subunit">
    <text evidence="4">Part of the Bam complex.</text>
</comment>
<keyword evidence="1 4" id="KW-0732">Signal</keyword>
<evidence type="ECO:0000256" key="3">
    <source>
        <dbReference type="ARBA" id="ARBA00023237"/>
    </source>
</evidence>
<dbReference type="Gene3D" id="2.130.10.10">
    <property type="entry name" value="YVTN repeat-like/Quinoprotein amine dehydrogenase"/>
    <property type="match status" value="1"/>
</dbReference>
<evidence type="ECO:0000256" key="5">
    <source>
        <dbReference type="SAM" id="MobiDB-lite"/>
    </source>
</evidence>
<feature type="domain" description="Pyrrolo-quinoline quinone repeat" evidence="6">
    <location>
        <begin position="333"/>
        <end position="399"/>
    </location>
</feature>
<keyword evidence="8" id="KW-1185">Reference proteome</keyword>
<dbReference type="GO" id="GO:0051205">
    <property type="term" value="P:protein insertion into membrane"/>
    <property type="evidence" value="ECO:0007669"/>
    <property type="project" value="UniProtKB-UniRule"/>
</dbReference>
<dbReference type="InterPro" id="IPR015943">
    <property type="entry name" value="WD40/YVTN_repeat-like_dom_sf"/>
</dbReference>
<reference evidence="7" key="2">
    <citation type="journal article" date="2020" name="Microorganisms">
        <title>Osmotic Adaptation and Compatible Solute Biosynthesis of Phototrophic Bacteria as Revealed from Genome Analyses.</title>
        <authorList>
            <person name="Imhoff J.F."/>
            <person name="Rahn T."/>
            <person name="Kunzel S."/>
            <person name="Keller A."/>
            <person name="Neulinger S.C."/>
        </authorList>
    </citation>
    <scope>NUCLEOTIDE SEQUENCE</scope>
    <source>
        <strain evidence="7">DSM 4395</strain>
    </source>
</reference>
<dbReference type="SUPFAM" id="SSF50998">
    <property type="entry name" value="Quinoprotein alcohol dehydrogenase-like"/>
    <property type="match status" value="1"/>
</dbReference>
<proteinExistence type="inferred from homology"/>
<dbReference type="PANTHER" id="PTHR34512">
    <property type="entry name" value="CELL SURFACE PROTEIN"/>
    <property type="match status" value="1"/>
</dbReference>
<dbReference type="AlphaFoldDB" id="A0AAJ0XGM1"/>
<comment type="function">
    <text evidence="4">Part of the outer membrane protein assembly complex, which is involved in assembly and insertion of beta-barrel proteins into the outer membrane.</text>
</comment>
<evidence type="ECO:0000256" key="2">
    <source>
        <dbReference type="ARBA" id="ARBA00023136"/>
    </source>
</evidence>
<protein>
    <recommendedName>
        <fullName evidence="4">Outer membrane protein assembly factor BamB</fullName>
    </recommendedName>
</protein>
<feature type="domain" description="Pyrrolo-quinoline quinone repeat" evidence="6">
    <location>
        <begin position="91"/>
        <end position="323"/>
    </location>
</feature>
<comment type="subcellular location">
    <subcellularLocation>
        <location evidence="4">Cell outer membrane</location>
        <topology evidence="4">Lipid-anchor</topology>
    </subcellularLocation>
</comment>
<dbReference type="PANTHER" id="PTHR34512:SF30">
    <property type="entry name" value="OUTER MEMBRANE PROTEIN ASSEMBLY FACTOR BAMB"/>
    <property type="match status" value="1"/>
</dbReference>
<dbReference type="InterPro" id="IPR002372">
    <property type="entry name" value="PQQ_rpt_dom"/>
</dbReference>